<keyword evidence="3" id="KW-1185">Reference proteome</keyword>
<dbReference type="eggNOG" id="COG2327">
    <property type="taxonomic scope" value="Bacteria"/>
</dbReference>
<dbReference type="HOGENOM" id="CLU_071049_1_0_10"/>
<evidence type="ECO:0000313" key="3">
    <source>
        <dbReference type="Proteomes" id="UP000006044"/>
    </source>
</evidence>
<name>K0WX46_9BACT</name>
<dbReference type="Pfam" id="PF04230">
    <property type="entry name" value="PS_pyruv_trans"/>
    <property type="match status" value="1"/>
</dbReference>
<dbReference type="AlphaFoldDB" id="K0WX46"/>
<dbReference type="OrthoDB" id="9803627at2"/>
<accession>K0WX46</accession>
<sequence length="285" mass="33011">MTPNYRLLDIKYLITKKIPLIVLGKIKRNLLPVYYVRWSNNFGDLLTLMILKYYGFTPVFSYQKRAKCVVIGTILELIPFDFSGYILGSGWTRSRKGNFPNAIFMGVRGFLTKEYLDIKDDVCIGDPGLLISEIYPCSKLEKKYKLGIIPHESEIEDSKTKKIKNRLGNKCIIISPRNRNPQKVLELINSCEYIVSSSLHGLIVSDSYGIPNGWIKINEIDDSKDFKFYDYYSSLGETLTPFQINGNEFIEDFINICRTPQVAKIMKIREKLNRMFLNFKIDIHK</sequence>
<dbReference type="EMBL" id="ADLE01000011">
    <property type="protein sequence ID" value="EJZ63853.1"/>
    <property type="molecule type" value="Genomic_DNA"/>
</dbReference>
<protein>
    <recommendedName>
        <fullName evidence="1">Polysaccharide pyruvyl transferase domain-containing protein</fullName>
    </recommendedName>
</protein>
<dbReference type="GeneID" id="77850072"/>
<comment type="caution">
    <text evidence="2">The sequence shown here is derived from an EMBL/GenBank/DDBJ whole genome shotgun (WGS) entry which is preliminary data.</text>
</comment>
<feature type="domain" description="Polysaccharide pyruvyl transferase" evidence="1">
    <location>
        <begin position="105"/>
        <end position="215"/>
    </location>
</feature>
<evidence type="ECO:0000259" key="1">
    <source>
        <dbReference type="Pfam" id="PF04230"/>
    </source>
</evidence>
<reference evidence="2 3" key="1">
    <citation type="submission" date="2012-08" db="EMBL/GenBank/DDBJ databases">
        <title>The Genome Sequence of Barnesiella intestinihominis YIT 11860.</title>
        <authorList>
            <consortium name="The Broad Institute Genome Sequencing Platform"/>
            <person name="Earl A."/>
            <person name="Ward D."/>
            <person name="Feldgarden M."/>
            <person name="Gevers D."/>
            <person name="Morotomi M."/>
            <person name="Walker B."/>
            <person name="Young S.K."/>
            <person name="Zeng Q."/>
            <person name="Gargeya S."/>
            <person name="Fitzgerald M."/>
            <person name="Haas B."/>
            <person name="Abouelleil A."/>
            <person name="Alvarado L."/>
            <person name="Arachchi H.M."/>
            <person name="Berlin A.M."/>
            <person name="Chapman S.B."/>
            <person name="Goldberg J."/>
            <person name="Griggs A."/>
            <person name="Gujja S."/>
            <person name="Hansen M."/>
            <person name="Howarth C."/>
            <person name="Imamovic A."/>
            <person name="Larimer J."/>
            <person name="McCowen C."/>
            <person name="Montmayeur A."/>
            <person name="Murphy C."/>
            <person name="Neiman D."/>
            <person name="Pearson M."/>
            <person name="Priest M."/>
            <person name="Roberts A."/>
            <person name="Saif S."/>
            <person name="Shea T."/>
            <person name="Sisk P."/>
            <person name="Sykes S."/>
            <person name="Wortman J."/>
            <person name="Nusbaum C."/>
            <person name="Birren B."/>
        </authorList>
    </citation>
    <scope>NUCLEOTIDE SEQUENCE [LARGE SCALE GENOMIC DNA]</scope>
    <source>
        <strain evidence="2 3">YIT 11860</strain>
    </source>
</reference>
<evidence type="ECO:0000313" key="2">
    <source>
        <dbReference type="EMBL" id="EJZ63853.1"/>
    </source>
</evidence>
<dbReference type="RefSeq" id="WP_008862151.1">
    <property type="nucleotide sequence ID" value="NZ_CAXSNY010000006.1"/>
</dbReference>
<dbReference type="STRING" id="742726.HMPREF9448_01692"/>
<dbReference type="Proteomes" id="UP000006044">
    <property type="component" value="Unassembled WGS sequence"/>
</dbReference>
<gene>
    <name evidence="2" type="ORF">HMPREF9448_01692</name>
</gene>
<dbReference type="InterPro" id="IPR007345">
    <property type="entry name" value="Polysacch_pyruvyl_Trfase"/>
</dbReference>
<proteinExistence type="predicted"/>
<organism evidence="2 3">
    <name type="scientific">Barnesiella intestinihominis YIT 11860</name>
    <dbReference type="NCBI Taxonomy" id="742726"/>
    <lineage>
        <taxon>Bacteria</taxon>
        <taxon>Pseudomonadati</taxon>
        <taxon>Bacteroidota</taxon>
        <taxon>Bacteroidia</taxon>
        <taxon>Bacteroidales</taxon>
        <taxon>Barnesiellaceae</taxon>
        <taxon>Barnesiella</taxon>
    </lineage>
</organism>